<keyword evidence="3" id="KW-1185">Reference proteome</keyword>
<feature type="domain" description="Manganese/iron superoxide dismutase C-terminal" evidence="1">
    <location>
        <begin position="8"/>
        <end position="45"/>
    </location>
</feature>
<name>A0AAD5L7L0_PYTIN</name>
<proteinExistence type="predicted"/>
<evidence type="ECO:0000259" key="1">
    <source>
        <dbReference type="Pfam" id="PF02777"/>
    </source>
</evidence>
<dbReference type="GO" id="GO:0046872">
    <property type="term" value="F:metal ion binding"/>
    <property type="evidence" value="ECO:0007669"/>
    <property type="project" value="InterPro"/>
</dbReference>
<dbReference type="InterPro" id="IPR036314">
    <property type="entry name" value="SOD_C_sf"/>
</dbReference>
<evidence type="ECO:0000313" key="3">
    <source>
        <dbReference type="Proteomes" id="UP001209570"/>
    </source>
</evidence>
<accession>A0AAD5L7L0</accession>
<dbReference type="PANTHER" id="PTHR43595:SF2">
    <property type="entry name" value="SMALL RIBOSOMAL SUBUNIT PROTEIN MS42"/>
    <property type="match status" value="1"/>
</dbReference>
<dbReference type="Pfam" id="PF02777">
    <property type="entry name" value="Sod_Fe_C"/>
    <property type="match status" value="1"/>
</dbReference>
<dbReference type="PANTHER" id="PTHR43595">
    <property type="entry name" value="37S RIBOSOMAL PROTEIN S26, MITOCHONDRIAL"/>
    <property type="match status" value="1"/>
</dbReference>
<protein>
    <recommendedName>
        <fullName evidence="1">Manganese/iron superoxide dismutase C-terminal domain-containing protein</fullName>
    </recommendedName>
</protein>
<comment type="caution">
    <text evidence="2">The sequence shown here is derived from an EMBL/GenBank/DDBJ whole genome shotgun (WGS) entry which is preliminary data.</text>
</comment>
<dbReference type="InterPro" id="IPR019833">
    <property type="entry name" value="Mn/Fe_SOD_BS"/>
</dbReference>
<dbReference type="SUPFAM" id="SSF54719">
    <property type="entry name" value="Fe,Mn superoxide dismutase (SOD), C-terminal domain"/>
    <property type="match status" value="1"/>
</dbReference>
<evidence type="ECO:0000313" key="2">
    <source>
        <dbReference type="EMBL" id="KAJ0391058.1"/>
    </source>
</evidence>
<dbReference type="Proteomes" id="UP001209570">
    <property type="component" value="Unassembled WGS sequence"/>
</dbReference>
<organism evidence="2 3">
    <name type="scientific">Pythium insidiosum</name>
    <name type="common">Pythiosis disease agent</name>
    <dbReference type="NCBI Taxonomy" id="114742"/>
    <lineage>
        <taxon>Eukaryota</taxon>
        <taxon>Sar</taxon>
        <taxon>Stramenopiles</taxon>
        <taxon>Oomycota</taxon>
        <taxon>Peronosporomycetes</taxon>
        <taxon>Pythiales</taxon>
        <taxon>Pythiaceae</taxon>
        <taxon>Pythium</taxon>
    </lineage>
</organism>
<dbReference type="GO" id="GO:0005737">
    <property type="term" value="C:cytoplasm"/>
    <property type="evidence" value="ECO:0007669"/>
    <property type="project" value="TreeGrafter"/>
</dbReference>
<dbReference type="Gene3D" id="3.55.40.20">
    <property type="entry name" value="Iron/manganese superoxide dismutase, C-terminal domain"/>
    <property type="match status" value="1"/>
</dbReference>
<dbReference type="InterPro" id="IPR019832">
    <property type="entry name" value="Mn/Fe_SOD_C"/>
</dbReference>
<dbReference type="GO" id="GO:0004784">
    <property type="term" value="F:superoxide dismutase activity"/>
    <property type="evidence" value="ECO:0007669"/>
    <property type="project" value="InterPro"/>
</dbReference>
<dbReference type="EMBL" id="JAKCXM010001344">
    <property type="protein sequence ID" value="KAJ0391058.1"/>
    <property type="molecule type" value="Genomic_DNA"/>
</dbReference>
<reference evidence="2" key="1">
    <citation type="submission" date="2021-12" db="EMBL/GenBank/DDBJ databases">
        <title>Prjna785345.</title>
        <authorList>
            <person name="Rujirawat T."/>
            <person name="Krajaejun T."/>
        </authorList>
    </citation>
    <scope>NUCLEOTIDE SEQUENCE</scope>
    <source>
        <strain evidence="2">Pi057C3</strain>
    </source>
</reference>
<gene>
    <name evidence="2" type="ORF">P43SY_010639</name>
</gene>
<dbReference type="AlphaFoldDB" id="A0AAD5L7L0"/>
<sequence length="71" mass="8399">MPDADHPMIPILGIDVWEHAYFLKYQNRRPEYIRAFWSVVNWDQVVHCYDDFASKQKPVPLEMEDLPAPAP</sequence>
<dbReference type="PROSITE" id="PS00088">
    <property type="entry name" value="SOD_MN"/>
    <property type="match status" value="1"/>
</dbReference>